<dbReference type="Gene3D" id="3.30.450.20">
    <property type="entry name" value="PAS domain"/>
    <property type="match status" value="2"/>
</dbReference>
<evidence type="ECO:0000256" key="9">
    <source>
        <dbReference type="ARBA" id="ARBA00022840"/>
    </source>
</evidence>
<dbReference type="Pfam" id="PF13185">
    <property type="entry name" value="GAF_2"/>
    <property type="match status" value="1"/>
</dbReference>
<dbReference type="PRINTS" id="PR00344">
    <property type="entry name" value="BCTRLSENSOR"/>
</dbReference>
<evidence type="ECO:0000256" key="4">
    <source>
        <dbReference type="ARBA" id="ARBA00022553"/>
    </source>
</evidence>
<dbReference type="SMART" id="SM00387">
    <property type="entry name" value="HATPase_c"/>
    <property type="match status" value="1"/>
</dbReference>
<evidence type="ECO:0000256" key="6">
    <source>
        <dbReference type="ARBA" id="ARBA00022692"/>
    </source>
</evidence>
<name>A0A0S6W9E3_VECG1</name>
<dbReference type="InterPro" id="IPR001610">
    <property type="entry name" value="PAC"/>
</dbReference>
<dbReference type="GO" id="GO:0007234">
    <property type="term" value="P:osmosensory signaling via phosphorelay pathway"/>
    <property type="evidence" value="ECO:0007669"/>
    <property type="project" value="TreeGrafter"/>
</dbReference>
<reference evidence="18" key="1">
    <citation type="journal article" date="2015" name="PeerJ">
        <title>First genomic representation of candidate bacterial phylum KSB3 points to enhanced environmental sensing as a trigger of wastewater bulking.</title>
        <authorList>
            <person name="Sekiguchi Y."/>
            <person name="Ohashi A."/>
            <person name="Parks D.H."/>
            <person name="Yamauchi T."/>
            <person name="Tyson G.W."/>
            <person name="Hugenholtz P."/>
        </authorList>
    </citation>
    <scope>NUCLEOTIDE SEQUENCE [LARGE SCALE GENOMIC DNA]</scope>
</reference>
<feature type="domain" description="PAS" evidence="16">
    <location>
        <begin position="99"/>
        <end position="145"/>
    </location>
</feature>
<dbReference type="PANTHER" id="PTHR42878">
    <property type="entry name" value="TWO-COMPONENT HISTIDINE KINASE"/>
    <property type="match status" value="1"/>
</dbReference>
<dbReference type="GO" id="GO:0016020">
    <property type="term" value="C:membrane"/>
    <property type="evidence" value="ECO:0007669"/>
    <property type="project" value="UniProtKB-SubCell"/>
</dbReference>
<dbReference type="EMBL" id="DF820463">
    <property type="protein sequence ID" value="GAK55052.1"/>
    <property type="molecule type" value="Genomic_DNA"/>
</dbReference>
<evidence type="ECO:0000256" key="13">
    <source>
        <dbReference type="SAM" id="Coils"/>
    </source>
</evidence>
<keyword evidence="9" id="KW-0067">ATP-binding</keyword>
<dbReference type="CDD" id="cd00075">
    <property type="entry name" value="HATPase"/>
    <property type="match status" value="1"/>
</dbReference>
<evidence type="ECO:0000256" key="12">
    <source>
        <dbReference type="ARBA" id="ARBA00023136"/>
    </source>
</evidence>
<dbReference type="AlphaFoldDB" id="A0A0S6W9E3"/>
<evidence type="ECO:0000256" key="3">
    <source>
        <dbReference type="ARBA" id="ARBA00012438"/>
    </source>
</evidence>
<comment type="catalytic activity">
    <reaction evidence="1">
        <text>ATP + protein L-histidine = ADP + protein N-phospho-L-histidine.</text>
        <dbReference type="EC" id="2.7.13.3"/>
    </reaction>
</comment>
<organism evidence="18">
    <name type="scientific">Vecturithrix granuli</name>
    <dbReference type="NCBI Taxonomy" id="1499967"/>
    <lineage>
        <taxon>Bacteria</taxon>
        <taxon>Candidatus Moduliflexota</taxon>
        <taxon>Candidatus Vecturitrichia</taxon>
        <taxon>Candidatus Vecturitrichales</taxon>
        <taxon>Candidatus Vecturitrichaceae</taxon>
        <taxon>Candidatus Vecturithrix</taxon>
    </lineage>
</organism>
<dbReference type="HOGENOM" id="CLU_353627_0_0_0"/>
<dbReference type="InterPro" id="IPR036097">
    <property type="entry name" value="HisK_dim/P_sf"/>
</dbReference>
<accession>A0A0S6W9E3</accession>
<dbReference type="Proteomes" id="UP000030661">
    <property type="component" value="Unassembled WGS sequence"/>
</dbReference>
<dbReference type="Pfam" id="PF02518">
    <property type="entry name" value="HATPase_c"/>
    <property type="match status" value="1"/>
</dbReference>
<evidence type="ECO:0000256" key="2">
    <source>
        <dbReference type="ARBA" id="ARBA00004141"/>
    </source>
</evidence>
<keyword evidence="13" id="KW-0175">Coiled coil</keyword>
<dbReference type="SUPFAM" id="SSF55781">
    <property type="entry name" value="GAF domain-like"/>
    <property type="match status" value="1"/>
</dbReference>
<dbReference type="GO" id="GO:0005524">
    <property type="term" value="F:ATP binding"/>
    <property type="evidence" value="ECO:0007669"/>
    <property type="project" value="UniProtKB-KW"/>
</dbReference>
<dbReference type="SMART" id="SM00091">
    <property type="entry name" value="PAS"/>
    <property type="match status" value="2"/>
</dbReference>
<dbReference type="SMART" id="SM00065">
    <property type="entry name" value="GAF"/>
    <property type="match status" value="1"/>
</dbReference>
<evidence type="ECO:0000313" key="18">
    <source>
        <dbReference type="EMBL" id="GAK55052.1"/>
    </source>
</evidence>
<dbReference type="InterPro" id="IPR003661">
    <property type="entry name" value="HisK_dim/P_dom"/>
</dbReference>
<keyword evidence="5" id="KW-0808">Transferase</keyword>
<dbReference type="InterPro" id="IPR036890">
    <property type="entry name" value="HATPase_C_sf"/>
</dbReference>
<dbReference type="InterPro" id="IPR000700">
    <property type="entry name" value="PAS-assoc_C"/>
</dbReference>
<keyword evidence="8" id="KW-0418">Kinase</keyword>
<evidence type="ECO:0000256" key="10">
    <source>
        <dbReference type="ARBA" id="ARBA00022989"/>
    </source>
</evidence>
<dbReference type="FunFam" id="3.30.565.10:FF:000006">
    <property type="entry name" value="Sensor histidine kinase WalK"/>
    <property type="match status" value="1"/>
</dbReference>
<feature type="domain" description="Histidine kinase" evidence="15">
    <location>
        <begin position="563"/>
        <end position="782"/>
    </location>
</feature>
<evidence type="ECO:0000256" key="5">
    <source>
        <dbReference type="ARBA" id="ARBA00022679"/>
    </source>
</evidence>
<dbReference type="SMART" id="SM00086">
    <property type="entry name" value="PAC"/>
    <property type="match status" value="1"/>
</dbReference>
<keyword evidence="7" id="KW-0547">Nucleotide-binding</keyword>
<feature type="coiled-coil region" evidence="13">
    <location>
        <begin position="209"/>
        <end position="236"/>
    </location>
</feature>
<dbReference type="GO" id="GO:0006355">
    <property type="term" value="P:regulation of DNA-templated transcription"/>
    <property type="evidence" value="ECO:0007669"/>
    <property type="project" value="InterPro"/>
</dbReference>
<dbReference type="CDD" id="cd00082">
    <property type="entry name" value="HisKA"/>
    <property type="match status" value="1"/>
</dbReference>
<dbReference type="NCBIfam" id="TIGR00229">
    <property type="entry name" value="sensory_box"/>
    <property type="match status" value="1"/>
</dbReference>
<dbReference type="InterPro" id="IPR035965">
    <property type="entry name" value="PAS-like_dom_sf"/>
</dbReference>
<keyword evidence="10 14" id="KW-1133">Transmembrane helix</keyword>
<dbReference type="InterPro" id="IPR004358">
    <property type="entry name" value="Sig_transdc_His_kin-like_C"/>
</dbReference>
<dbReference type="GO" id="GO:0000156">
    <property type="term" value="F:phosphorelay response regulator activity"/>
    <property type="evidence" value="ECO:0007669"/>
    <property type="project" value="TreeGrafter"/>
</dbReference>
<dbReference type="SUPFAM" id="SSF55785">
    <property type="entry name" value="PYP-like sensor domain (PAS domain)"/>
    <property type="match status" value="2"/>
</dbReference>
<proteinExistence type="predicted"/>
<dbReference type="GO" id="GO:0030295">
    <property type="term" value="F:protein kinase activator activity"/>
    <property type="evidence" value="ECO:0007669"/>
    <property type="project" value="TreeGrafter"/>
</dbReference>
<dbReference type="InterPro" id="IPR003594">
    <property type="entry name" value="HATPase_dom"/>
</dbReference>
<evidence type="ECO:0000256" key="8">
    <source>
        <dbReference type="ARBA" id="ARBA00022777"/>
    </source>
</evidence>
<dbReference type="PROSITE" id="PS50109">
    <property type="entry name" value="HIS_KIN"/>
    <property type="match status" value="1"/>
</dbReference>
<dbReference type="Gene3D" id="3.30.450.40">
    <property type="match status" value="1"/>
</dbReference>
<dbReference type="Pfam" id="PF13426">
    <property type="entry name" value="PAS_9"/>
    <property type="match status" value="1"/>
</dbReference>
<feature type="coiled-coil region" evidence="13">
    <location>
        <begin position="75"/>
        <end position="102"/>
    </location>
</feature>
<dbReference type="InterPro" id="IPR013767">
    <property type="entry name" value="PAS_fold"/>
</dbReference>
<keyword evidence="11" id="KW-0902">Two-component regulatory system</keyword>
<dbReference type="SUPFAM" id="SSF47384">
    <property type="entry name" value="Homodimeric domain of signal transducing histidine kinase"/>
    <property type="match status" value="1"/>
</dbReference>
<feature type="transmembrane region" description="Helical" evidence="14">
    <location>
        <begin position="36"/>
        <end position="56"/>
    </location>
</feature>
<dbReference type="InterPro" id="IPR000014">
    <property type="entry name" value="PAS"/>
</dbReference>
<dbReference type="Gene3D" id="1.10.287.130">
    <property type="match status" value="1"/>
</dbReference>
<dbReference type="Pfam" id="PF00989">
    <property type="entry name" value="PAS"/>
    <property type="match status" value="1"/>
</dbReference>
<keyword evidence="4" id="KW-0597">Phosphoprotein</keyword>
<dbReference type="PANTHER" id="PTHR42878:SF7">
    <property type="entry name" value="SENSOR HISTIDINE KINASE GLRK"/>
    <property type="match status" value="1"/>
</dbReference>
<dbReference type="InterPro" id="IPR050351">
    <property type="entry name" value="BphY/WalK/GraS-like"/>
</dbReference>
<protein>
    <recommendedName>
        <fullName evidence="3">histidine kinase</fullName>
        <ecNumber evidence="3">2.7.13.3</ecNumber>
    </recommendedName>
</protein>
<dbReference type="PROSITE" id="PS50112">
    <property type="entry name" value="PAS"/>
    <property type="match status" value="1"/>
</dbReference>
<dbReference type="STRING" id="1499967.U27_01883"/>
<dbReference type="SMART" id="SM00388">
    <property type="entry name" value="HisKA"/>
    <property type="match status" value="1"/>
</dbReference>
<dbReference type="InterPro" id="IPR003018">
    <property type="entry name" value="GAF"/>
</dbReference>
<evidence type="ECO:0000259" key="16">
    <source>
        <dbReference type="PROSITE" id="PS50112"/>
    </source>
</evidence>
<dbReference type="CDD" id="cd00130">
    <property type="entry name" value="PAS"/>
    <property type="match status" value="1"/>
</dbReference>
<dbReference type="InterPro" id="IPR005467">
    <property type="entry name" value="His_kinase_dom"/>
</dbReference>
<keyword evidence="6 14" id="KW-0812">Transmembrane</keyword>
<evidence type="ECO:0000256" key="11">
    <source>
        <dbReference type="ARBA" id="ARBA00023012"/>
    </source>
</evidence>
<evidence type="ECO:0000256" key="7">
    <source>
        <dbReference type="ARBA" id="ARBA00022741"/>
    </source>
</evidence>
<evidence type="ECO:0000256" key="1">
    <source>
        <dbReference type="ARBA" id="ARBA00000085"/>
    </source>
</evidence>
<dbReference type="eggNOG" id="COG5002">
    <property type="taxonomic scope" value="Bacteria"/>
</dbReference>
<keyword evidence="12 14" id="KW-0472">Membrane</keyword>
<gene>
    <name evidence="18" type="ORF">U27_01883</name>
</gene>
<evidence type="ECO:0000259" key="17">
    <source>
        <dbReference type="PROSITE" id="PS50113"/>
    </source>
</evidence>
<dbReference type="SUPFAM" id="SSF55874">
    <property type="entry name" value="ATPase domain of HSP90 chaperone/DNA topoisomerase II/histidine kinase"/>
    <property type="match status" value="1"/>
</dbReference>
<feature type="transmembrane region" description="Helical" evidence="14">
    <location>
        <begin position="12"/>
        <end position="30"/>
    </location>
</feature>
<dbReference type="InterPro" id="IPR029016">
    <property type="entry name" value="GAF-like_dom_sf"/>
</dbReference>
<evidence type="ECO:0000313" key="19">
    <source>
        <dbReference type="Proteomes" id="UP000030661"/>
    </source>
</evidence>
<feature type="domain" description="PAC" evidence="17">
    <location>
        <begin position="173"/>
        <end position="225"/>
    </location>
</feature>
<dbReference type="Gene3D" id="3.30.565.10">
    <property type="entry name" value="Histidine kinase-like ATPase, C-terminal domain"/>
    <property type="match status" value="1"/>
</dbReference>
<comment type="subcellular location">
    <subcellularLocation>
        <location evidence="2">Membrane</location>
        <topology evidence="2">Multi-pass membrane protein</topology>
    </subcellularLocation>
</comment>
<dbReference type="Pfam" id="PF00512">
    <property type="entry name" value="HisKA"/>
    <property type="match status" value="1"/>
</dbReference>
<dbReference type="PROSITE" id="PS50113">
    <property type="entry name" value="PAC"/>
    <property type="match status" value="1"/>
</dbReference>
<dbReference type="EC" id="2.7.13.3" evidence="3"/>
<keyword evidence="19" id="KW-1185">Reference proteome</keyword>
<dbReference type="GO" id="GO:0000155">
    <property type="term" value="F:phosphorelay sensor kinase activity"/>
    <property type="evidence" value="ECO:0007669"/>
    <property type="project" value="InterPro"/>
</dbReference>
<sequence>MSESKTFLSKIFGVLFVVAAGVLIVIASLSDGKSSSLWAGVFSGIGVLAGTYLIMLKHTIRVIEKRVKSTQRIVEETYAKELEEYTEKLEQETQKLQETTDFLHSILDSSTEYSIITTGKDGKITLFNKGAERLIGYSAEEIVHKESPLLFLRGSSSKSFAQVGVQIMKYGVDESEWEVIRKDGQVRTMMFTMTPMRNRENQMLGFLGIAKDITEQKKLERQLQDYTENLEIIVEKRTEELAKKNLELDTERQTAEHRAQELDLINKLSQAISSTIELEKVLAIGAERVVDLLHVTQSRIFLIKEGTEHLESLYKYDRITQHGELNVVSAPLTRYPDFLKAIDTMQPVIIDDVQTSAMAPEVKRVFEKQGISSLMNLPLLSKDAAIGIMMLLHTGEQRHFTEEEIRLAETVTSQLAVALKNAQLFRRVVEEKGRIEALVNSSADGILMTDNRFHLMLTNAVIDRLFQIQAVTYHGKHLIEFVDNQKDKFKHFDFVKQVVYQLITSPQKTMSEEISLTAPARTLKILGNPVLGEEQEVIGHMIVLHDITQEKQLEQMRDDFVSMIVHDLKNPLAGVIGFSEIMLNKAKKCGIDDFGRFLTGILDQANTMHDLVNNILEVHKMEDGSMEIQKDLAEFKDIIDNAIRQVDVSARQKEITIQLSIPEDFPAIFVDQAKMVRLFANILSNAVKYTPEQGTIAIQTKILEDHILTGITDTGKGIPTEYLETIFDRFAQVDRKRQGKAASVGLGLYFCKLVVEAHGGKIWAESEIGKGSTFYFTIPHLMAETHEEAETLVI</sequence>
<evidence type="ECO:0000259" key="15">
    <source>
        <dbReference type="PROSITE" id="PS50109"/>
    </source>
</evidence>
<evidence type="ECO:0000256" key="14">
    <source>
        <dbReference type="SAM" id="Phobius"/>
    </source>
</evidence>